<keyword evidence="6" id="KW-0812">Transmembrane</keyword>
<feature type="chain" id="PRO_5034487516" description="Disintegrin and metalloproteinase domain-containing protein B" evidence="7">
    <location>
        <begin position="17"/>
        <end position="746"/>
    </location>
</feature>
<dbReference type="AlphaFoldDB" id="A0A8H7RRM8"/>
<evidence type="ECO:0000313" key="11">
    <source>
        <dbReference type="Proteomes" id="UP000650833"/>
    </source>
</evidence>
<feature type="binding site" evidence="4">
    <location>
        <position position="422"/>
    </location>
    <ligand>
        <name>Zn(2+)</name>
        <dbReference type="ChEBI" id="CHEBI:29105"/>
        <note>catalytic</note>
    </ligand>
</feature>
<dbReference type="InterPro" id="IPR001762">
    <property type="entry name" value="Disintegrin_dom"/>
</dbReference>
<keyword evidence="4" id="KW-0862">Zinc</keyword>
<feature type="domain" description="Disintegrin" evidence="8">
    <location>
        <begin position="502"/>
        <end position="587"/>
    </location>
</feature>
<feature type="transmembrane region" description="Helical" evidence="6">
    <location>
        <begin position="685"/>
        <end position="713"/>
    </location>
</feature>
<feature type="signal peptide" evidence="7">
    <location>
        <begin position="1"/>
        <end position="16"/>
    </location>
</feature>
<keyword evidence="6" id="KW-0472">Membrane</keyword>
<comment type="caution">
    <text evidence="10">The sequence shown here is derived from an EMBL/GenBank/DDBJ whole genome shotgun (WGS) entry which is preliminary data.</text>
</comment>
<comment type="function">
    <text evidence="2">Probable zinc protease.</text>
</comment>
<evidence type="ECO:0000313" key="10">
    <source>
        <dbReference type="EMBL" id="KAG2215906.1"/>
    </source>
</evidence>
<sequence>MSCIFITTVLPFLTLAHRFDDNQLNRIESISNLNIKIAPRSRHFFEKRSQSANPERLAKKIEYDDLIRISLNAYNQTFYLNLEPNLDLFHPKAVIHHTGGISQRIQQKNVLVYKGYVFNSFNIDNRWVKEKAGVLEFDSDIHTVATKFGWARILIRNDLMLKYNIDQPIIEGAFKMKNDIYHIKATTNYNLVKRSVDVAAFDSDVMVIYRDSDTKQQQEEENAHECGFDNMLHRSILKTGGKQLKSRDAFTKLTGQGCPTSKKINYMGAAADCTYVQYYKSVDNAKTQIINNFNMASAVFEETFNISLGLINITIMDRTCPGKIDKNAGWNRACDANYSLGNRLSDFSLWRSKMSNDGAGLWHLMTNCATGVEVGLAWLKQLCNTEATTQISSDGKEQFVSGAGVSAITRDEWKVVAHEIAHGFGAIHDCVADNCPCNGDDCKCCQLNSNQCDSGGFLMSAVSNTSAENFSRCSINTICDAFPSIGSCLADPNDKVYKVYQLNVCGNGIKEEGEECDTGDINTDCCDAKTCKLKSTAFCEDTNEGCCHNCQIKPKDDLCRAASTLCDIAEYCSGTSAECPVDKYMRDGSSCGPDGLKCASGQCTSRDEQCLSRGNMLNITQSCVGNNEECRLLCNSPNSDKCLIFSGNFIDGTPCGFGGRCLSGDCQNGGAIGSSMLYLSDHKNVAIPIGIIIFLFVCTLGFVLFWFGCFRCTGYKEKRRRRKASTASSSSPSYYSDNEPKKKNIY</sequence>
<name>A0A8H7RRM8_9FUNG</name>
<keyword evidence="11" id="KW-1185">Reference proteome</keyword>
<keyword evidence="6" id="KW-1133">Transmembrane helix</keyword>
<dbReference type="SUPFAM" id="SSF57552">
    <property type="entry name" value="Blood coagulation inhibitor (disintegrin)"/>
    <property type="match status" value="1"/>
</dbReference>
<dbReference type="GO" id="GO:0006508">
    <property type="term" value="P:proteolysis"/>
    <property type="evidence" value="ECO:0007669"/>
    <property type="project" value="InterPro"/>
</dbReference>
<evidence type="ECO:0000256" key="2">
    <source>
        <dbReference type="ARBA" id="ARBA00056552"/>
    </source>
</evidence>
<dbReference type="Proteomes" id="UP000650833">
    <property type="component" value="Unassembled WGS sequence"/>
</dbReference>
<dbReference type="PANTHER" id="PTHR11905">
    <property type="entry name" value="ADAM A DISINTEGRIN AND METALLOPROTEASE DOMAIN"/>
    <property type="match status" value="1"/>
</dbReference>
<evidence type="ECO:0000256" key="5">
    <source>
        <dbReference type="SAM" id="MobiDB-lite"/>
    </source>
</evidence>
<dbReference type="PANTHER" id="PTHR11905:SF159">
    <property type="entry name" value="ADAM METALLOPROTEASE"/>
    <property type="match status" value="1"/>
</dbReference>
<evidence type="ECO:0000256" key="4">
    <source>
        <dbReference type="PROSITE-ProRule" id="PRU00276"/>
    </source>
</evidence>
<dbReference type="GO" id="GO:0004222">
    <property type="term" value="F:metalloendopeptidase activity"/>
    <property type="evidence" value="ECO:0007669"/>
    <property type="project" value="InterPro"/>
</dbReference>
<dbReference type="InterPro" id="IPR036436">
    <property type="entry name" value="Disintegrin_dom_sf"/>
</dbReference>
<protein>
    <recommendedName>
        <fullName evidence="3">Disintegrin and metalloproteinase domain-containing protein B</fullName>
    </recommendedName>
</protein>
<keyword evidence="7" id="KW-0732">Signal</keyword>
<feature type="binding site" evidence="4">
    <location>
        <position position="418"/>
    </location>
    <ligand>
        <name>Zn(2+)</name>
        <dbReference type="ChEBI" id="CHEBI:29105"/>
        <note>catalytic</note>
    </ligand>
</feature>
<feature type="domain" description="Peptidase M12B" evidence="9">
    <location>
        <begin position="262"/>
        <end position="478"/>
    </location>
</feature>
<dbReference type="PROSITE" id="PS50215">
    <property type="entry name" value="ADAM_MEPRO"/>
    <property type="match status" value="1"/>
</dbReference>
<dbReference type="GO" id="GO:0046872">
    <property type="term" value="F:metal ion binding"/>
    <property type="evidence" value="ECO:0007669"/>
    <property type="project" value="UniProtKB-KW"/>
</dbReference>
<feature type="region of interest" description="Disordered" evidence="5">
    <location>
        <begin position="722"/>
        <end position="746"/>
    </location>
</feature>
<dbReference type="EMBL" id="JAEPRC010000002">
    <property type="protein sequence ID" value="KAG2215906.1"/>
    <property type="molecule type" value="Genomic_DNA"/>
</dbReference>
<evidence type="ECO:0000256" key="7">
    <source>
        <dbReference type="SAM" id="SignalP"/>
    </source>
</evidence>
<dbReference type="SUPFAM" id="SSF55486">
    <property type="entry name" value="Metalloproteases ('zincins'), catalytic domain"/>
    <property type="match status" value="1"/>
</dbReference>
<dbReference type="FunFam" id="4.10.70.10:FF:000003">
    <property type="entry name" value="Disintegrin and metalloproteinase domain-containing protein 17"/>
    <property type="match status" value="1"/>
</dbReference>
<evidence type="ECO:0000259" key="8">
    <source>
        <dbReference type="PROSITE" id="PS50214"/>
    </source>
</evidence>
<organism evidence="10 11">
    <name type="scientific">Mucor plumbeus</name>
    <dbReference type="NCBI Taxonomy" id="97098"/>
    <lineage>
        <taxon>Eukaryota</taxon>
        <taxon>Fungi</taxon>
        <taxon>Fungi incertae sedis</taxon>
        <taxon>Mucoromycota</taxon>
        <taxon>Mucoromycotina</taxon>
        <taxon>Mucoromycetes</taxon>
        <taxon>Mucorales</taxon>
        <taxon>Mucorineae</taxon>
        <taxon>Mucoraceae</taxon>
        <taxon>Mucor</taxon>
    </lineage>
</organism>
<feature type="binding site" evidence="4">
    <location>
        <position position="428"/>
    </location>
    <ligand>
        <name>Zn(2+)</name>
        <dbReference type="ChEBI" id="CHEBI:29105"/>
        <note>catalytic</note>
    </ligand>
</feature>
<dbReference type="Gene3D" id="4.10.70.10">
    <property type="entry name" value="Disintegrin domain"/>
    <property type="match status" value="1"/>
</dbReference>
<dbReference type="Pfam" id="PF13688">
    <property type="entry name" value="Reprolysin_5"/>
    <property type="match status" value="1"/>
</dbReference>
<dbReference type="SMART" id="SM00050">
    <property type="entry name" value="DISIN"/>
    <property type="match status" value="1"/>
</dbReference>
<dbReference type="InterPro" id="IPR001590">
    <property type="entry name" value="Peptidase_M12B"/>
</dbReference>
<evidence type="ECO:0000259" key="9">
    <source>
        <dbReference type="PROSITE" id="PS50215"/>
    </source>
</evidence>
<reference evidence="10" key="1">
    <citation type="submission" date="2020-12" db="EMBL/GenBank/DDBJ databases">
        <title>Metabolic potential, ecology and presence of endohyphal bacteria is reflected in genomic diversity of Mucoromycotina.</title>
        <authorList>
            <person name="Muszewska A."/>
            <person name="Okrasinska A."/>
            <person name="Steczkiewicz K."/>
            <person name="Drgas O."/>
            <person name="Orlowska M."/>
            <person name="Perlinska-Lenart U."/>
            <person name="Aleksandrzak-Piekarczyk T."/>
            <person name="Szatraj K."/>
            <person name="Zielenkiewicz U."/>
            <person name="Pilsyk S."/>
            <person name="Malc E."/>
            <person name="Mieczkowski P."/>
            <person name="Kruszewska J.S."/>
            <person name="Biernat P."/>
            <person name="Pawlowska J."/>
        </authorList>
    </citation>
    <scope>NUCLEOTIDE SEQUENCE</scope>
    <source>
        <strain evidence="10">CBS 226.32</strain>
    </source>
</reference>
<dbReference type="OrthoDB" id="5951731at2759"/>
<gene>
    <name evidence="10" type="ORF">INT46_004162</name>
</gene>
<proteinExistence type="predicted"/>
<dbReference type="Gene3D" id="3.40.390.10">
    <property type="entry name" value="Collagenase (Catalytic Domain)"/>
    <property type="match status" value="1"/>
</dbReference>
<feature type="compositionally biased region" description="Low complexity" evidence="5">
    <location>
        <begin position="725"/>
        <end position="736"/>
    </location>
</feature>
<keyword evidence="1" id="KW-1015">Disulfide bond</keyword>
<dbReference type="PROSITE" id="PS50214">
    <property type="entry name" value="DISINTEGRIN_2"/>
    <property type="match status" value="1"/>
</dbReference>
<comment type="caution">
    <text evidence="4">Lacks conserved residue(s) required for the propagation of feature annotation.</text>
</comment>
<accession>A0A8H7RRM8</accession>
<evidence type="ECO:0000256" key="1">
    <source>
        <dbReference type="ARBA" id="ARBA00023157"/>
    </source>
</evidence>
<evidence type="ECO:0000256" key="3">
    <source>
        <dbReference type="ARBA" id="ARBA00074021"/>
    </source>
</evidence>
<feature type="active site" evidence="4">
    <location>
        <position position="419"/>
    </location>
</feature>
<dbReference type="InterPro" id="IPR024079">
    <property type="entry name" value="MetalloPept_cat_dom_sf"/>
</dbReference>
<evidence type="ECO:0000256" key="6">
    <source>
        <dbReference type="SAM" id="Phobius"/>
    </source>
</evidence>
<dbReference type="Pfam" id="PF00200">
    <property type="entry name" value="Disintegrin"/>
    <property type="match status" value="1"/>
</dbReference>
<keyword evidence="4" id="KW-0479">Metal-binding</keyword>